<dbReference type="InterPro" id="IPR027383">
    <property type="entry name" value="Znf_put"/>
</dbReference>
<name>A0A3N1HUB9_9ACTN</name>
<dbReference type="Pfam" id="PF13490">
    <property type="entry name" value="zf-HC2"/>
    <property type="match status" value="1"/>
</dbReference>
<protein>
    <submittedName>
        <fullName evidence="2">Mycothiol system anti-sigma-R factor</fullName>
    </submittedName>
</protein>
<gene>
    <name evidence="2" type="ORF">EDC03_0626</name>
</gene>
<dbReference type="EMBL" id="RJKN01000001">
    <property type="protein sequence ID" value="ROP46007.1"/>
    <property type="molecule type" value="Genomic_DNA"/>
</dbReference>
<dbReference type="OrthoDB" id="3267840at2"/>
<dbReference type="AlphaFoldDB" id="A0A3N1HUB9"/>
<keyword evidence="3" id="KW-1185">Reference proteome</keyword>
<sequence length="98" mass="10856">MSGGRCGDAAPEGRARSGETDCEEVIDRLYAFLDEELSAEDEVDVPRIQRHLAECAPCLRERDVEVVVREVVRRACAGDHAPQSLRVRIMTSITTTRG</sequence>
<feature type="domain" description="Putative zinc-finger" evidence="1">
    <location>
        <begin position="22"/>
        <end position="58"/>
    </location>
</feature>
<dbReference type="InParanoid" id="A0A3N1HUB9"/>
<dbReference type="InterPro" id="IPR024020">
    <property type="entry name" value="Anit_sigma_mycothiol_RsrA"/>
</dbReference>
<evidence type="ECO:0000313" key="3">
    <source>
        <dbReference type="Proteomes" id="UP000276232"/>
    </source>
</evidence>
<dbReference type="Proteomes" id="UP000276232">
    <property type="component" value="Unassembled WGS sequence"/>
</dbReference>
<organism evidence="2 3">
    <name type="scientific">Pseudokineococcus lusitanus</name>
    <dbReference type="NCBI Taxonomy" id="763993"/>
    <lineage>
        <taxon>Bacteria</taxon>
        <taxon>Bacillati</taxon>
        <taxon>Actinomycetota</taxon>
        <taxon>Actinomycetes</taxon>
        <taxon>Kineosporiales</taxon>
        <taxon>Kineosporiaceae</taxon>
        <taxon>Pseudokineococcus</taxon>
    </lineage>
</organism>
<comment type="caution">
    <text evidence="2">The sequence shown here is derived from an EMBL/GenBank/DDBJ whole genome shotgun (WGS) entry which is preliminary data.</text>
</comment>
<dbReference type="NCBIfam" id="TIGR03988">
    <property type="entry name" value="antisig_RsrA"/>
    <property type="match status" value="1"/>
</dbReference>
<evidence type="ECO:0000259" key="1">
    <source>
        <dbReference type="Pfam" id="PF13490"/>
    </source>
</evidence>
<dbReference type="FunCoup" id="A0A3N1HUB9">
    <property type="interactions" value="2"/>
</dbReference>
<evidence type="ECO:0000313" key="2">
    <source>
        <dbReference type="EMBL" id="ROP46007.1"/>
    </source>
</evidence>
<accession>A0A3N1HUB9</accession>
<reference evidence="2 3" key="1">
    <citation type="journal article" date="2015" name="Stand. Genomic Sci.">
        <title>Genomic Encyclopedia of Bacterial and Archaeal Type Strains, Phase III: the genomes of soil and plant-associated and newly described type strains.</title>
        <authorList>
            <person name="Whitman W.B."/>
            <person name="Woyke T."/>
            <person name="Klenk H.P."/>
            <person name="Zhou Y."/>
            <person name="Lilburn T.G."/>
            <person name="Beck B.J."/>
            <person name="De Vos P."/>
            <person name="Vandamme P."/>
            <person name="Eisen J.A."/>
            <person name="Garrity G."/>
            <person name="Hugenholtz P."/>
            <person name="Kyrpides N.C."/>
        </authorList>
    </citation>
    <scope>NUCLEOTIDE SEQUENCE [LARGE SCALE GENOMIC DNA]</scope>
    <source>
        <strain evidence="2 3">CECT 7306</strain>
    </source>
</reference>
<proteinExistence type="predicted"/>
<dbReference type="RefSeq" id="WP_123378669.1">
    <property type="nucleotide sequence ID" value="NZ_RJKN01000001.1"/>
</dbReference>